<feature type="compositionally biased region" description="Basic and acidic residues" evidence="1">
    <location>
        <begin position="174"/>
        <end position="192"/>
    </location>
</feature>
<dbReference type="Proteomes" id="UP001186944">
    <property type="component" value="Unassembled WGS sequence"/>
</dbReference>
<organism evidence="2 3">
    <name type="scientific">Pinctada imbricata</name>
    <name type="common">Atlantic pearl-oyster</name>
    <name type="synonym">Pinctada martensii</name>
    <dbReference type="NCBI Taxonomy" id="66713"/>
    <lineage>
        <taxon>Eukaryota</taxon>
        <taxon>Metazoa</taxon>
        <taxon>Spiralia</taxon>
        <taxon>Lophotrochozoa</taxon>
        <taxon>Mollusca</taxon>
        <taxon>Bivalvia</taxon>
        <taxon>Autobranchia</taxon>
        <taxon>Pteriomorphia</taxon>
        <taxon>Pterioida</taxon>
        <taxon>Pterioidea</taxon>
        <taxon>Pteriidae</taxon>
        <taxon>Pinctada</taxon>
    </lineage>
</organism>
<feature type="compositionally biased region" description="Basic residues" evidence="1">
    <location>
        <begin position="234"/>
        <end position="248"/>
    </location>
</feature>
<evidence type="ECO:0000256" key="1">
    <source>
        <dbReference type="SAM" id="MobiDB-lite"/>
    </source>
</evidence>
<sequence>MWTPKFIDLGANLAPENFKEFSSLILHFKNGFYVMYMSVNCQYGKLVQQPQRQDTSESLSTPRPQTPLGRPKSADSDSFKLGKDGNKFLKKKPEARESSLVKPRSPVSRSPKSTSPVPDRRNDKQKISKQKHKPETRESDKKVSPYTLRSSLKYSTDVVLSSGEESLAEFISGLDKKGLKNKEKKGQQQRHEIGKRRSPSPSTLQRSPSPDTKPPTVRRTPSPSTPRRSQSPIFRRRSPSPQYRRSRSRSSGDSDFGDSLQSEVIQEIREEDSVSSEDAFGVKLMDVDSLEPVLIASPSKSSVSKEKKKGKEKQKKAGISFKKEEKVLEKKKKKDLKRRKSDNDDIFSSFGIQTVDDLLGGISGLDEKVEIASLASEASEIKTQSESEEIHT</sequence>
<feature type="region of interest" description="Disordered" evidence="1">
    <location>
        <begin position="50"/>
        <end position="158"/>
    </location>
</feature>
<feature type="region of interest" description="Disordered" evidence="1">
    <location>
        <begin position="291"/>
        <end position="324"/>
    </location>
</feature>
<protein>
    <submittedName>
        <fullName evidence="2">Uncharacterized protein</fullName>
    </submittedName>
</protein>
<dbReference type="AlphaFoldDB" id="A0AA88XTX4"/>
<feature type="compositionally biased region" description="Polar residues" evidence="1">
    <location>
        <begin position="199"/>
        <end position="210"/>
    </location>
</feature>
<feature type="compositionally biased region" description="Basic and acidic residues" evidence="1">
    <location>
        <begin position="72"/>
        <end position="99"/>
    </location>
</feature>
<gene>
    <name evidence="2" type="ORF">FSP39_021847</name>
</gene>
<evidence type="ECO:0000313" key="2">
    <source>
        <dbReference type="EMBL" id="KAK3091683.1"/>
    </source>
</evidence>
<proteinExistence type="predicted"/>
<evidence type="ECO:0000313" key="3">
    <source>
        <dbReference type="Proteomes" id="UP001186944"/>
    </source>
</evidence>
<feature type="compositionally biased region" description="Low complexity" evidence="1">
    <location>
        <begin position="100"/>
        <end position="117"/>
    </location>
</feature>
<feature type="compositionally biased region" description="Polar residues" evidence="1">
    <location>
        <begin position="50"/>
        <end position="63"/>
    </location>
</feature>
<dbReference type="EMBL" id="VSWD01000010">
    <property type="protein sequence ID" value="KAK3091683.1"/>
    <property type="molecule type" value="Genomic_DNA"/>
</dbReference>
<comment type="caution">
    <text evidence="2">The sequence shown here is derived from an EMBL/GenBank/DDBJ whole genome shotgun (WGS) entry which is preliminary data.</text>
</comment>
<feature type="compositionally biased region" description="Low complexity" evidence="1">
    <location>
        <begin position="214"/>
        <end position="232"/>
    </location>
</feature>
<feature type="compositionally biased region" description="Basic and acidic residues" evidence="1">
    <location>
        <begin position="133"/>
        <end position="143"/>
    </location>
</feature>
<feature type="region of interest" description="Disordered" evidence="1">
    <location>
        <begin position="173"/>
        <end position="277"/>
    </location>
</feature>
<reference evidence="2" key="1">
    <citation type="submission" date="2019-08" db="EMBL/GenBank/DDBJ databases">
        <title>The improved chromosome-level genome for the pearl oyster Pinctada fucata martensii using PacBio sequencing and Hi-C.</title>
        <authorList>
            <person name="Zheng Z."/>
        </authorList>
    </citation>
    <scope>NUCLEOTIDE SEQUENCE</scope>
    <source>
        <strain evidence="2">ZZ-2019</strain>
        <tissue evidence="2">Adductor muscle</tissue>
    </source>
</reference>
<accession>A0AA88XTX4</accession>
<name>A0AA88XTX4_PINIB</name>
<feature type="compositionally biased region" description="Low complexity" evidence="1">
    <location>
        <begin position="249"/>
        <end position="262"/>
    </location>
</feature>
<keyword evidence="3" id="KW-1185">Reference proteome</keyword>
<feature type="compositionally biased region" description="Basic residues" evidence="1">
    <location>
        <begin position="306"/>
        <end position="316"/>
    </location>
</feature>